<dbReference type="Proteomes" id="UP000013243">
    <property type="component" value="Chromosome"/>
</dbReference>
<gene>
    <name evidence="2" type="ORF">K529_013090</name>
</gene>
<organism evidence="2 3">
    <name type="scientific">Tritonibacter mobilis F1926</name>
    <dbReference type="NCBI Taxonomy" id="1265309"/>
    <lineage>
        <taxon>Bacteria</taxon>
        <taxon>Pseudomonadati</taxon>
        <taxon>Pseudomonadota</taxon>
        <taxon>Alphaproteobacteria</taxon>
        <taxon>Rhodobacterales</taxon>
        <taxon>Paracoccaceae</taxon>
        <taxon>Tritonibacter</taxon>
    </lineage>
</organism>
<dbReference type="KEGG" id="rmb:K529_013090"/>
<protein>
    <submittedName>
        <fullName evidence="2">Transcriptional regulator, sarp family protein</fullName>
    </submittedName>
</protein>
<accession>A0A1B1A5B4</accession>
<name>A0A1B1A5B4_9RHOB</name>
<evidence type="ECO:0000313" key="3">
    <source>
        <dbReference type="Proteomes" id="UP000013243"/>
    </source>
</evidence>
<dbReference type="RefSeq" id="WP_005656600.1">
    <property type="nucleotide sequence ID" value="NZ_CP015230.1"/>
</dbReference>
<dbReference type="Gene3D" id="1.25.40.10">
    <property type="entry name" value="Tetratricopeptide repeat domain"/>
    <property type="match status" value="1"/>
</dbReference>
<dbReference type="GO" id="GO:0003677">
    <property type="term" value="F:DNA binding"/>
    <property type="evidence" value="ECO:0007669"/>
    <property type="project" value="InterPro"/>
</dbReference>
<dbReference type="InterPro" id="IPR051677">
    <property type="entry name" value="AfsR-DnrI-RedD_regulator"/>
</dbReference>
<dbReference type="SUPFAM" id="SSF46894">
    <property type="entry name" value="C-terminal effector domain of the bipartite response regulators"/>
    <property type="match status" value="1"/>
</dbReference>
<dbReference type="STRING" id="1265309.K529_013090"/>
<dbReference type="GO" id="GO:0006355">
    <property type="term" value="P:regulation of DNA-templated transcription"/>
    <property type="evidence" value="ECO:0007669"/>
    <property type="project" value="InterPro"/>
</dbReference>
<dbReference type="PANTHER" id="PTHR35807">
    <property type="entry name" value="TRANSCRIPTIONAL REGULATOR REDD-RELATED"/>
    <property type="match status" value="1"/>
</dbReference>
<reference evidence="2 3" key="1">
    <citation type="journal article" date="2016" name="ISME J.">
        <title>Global occurrence and heterogeneity of the Roseobacter-clade species Ruegeria mobilis.</title>
        <authorList>
            <person name="Sonnenschein E."/>
            <person name="Gram L."/>
        </authorList>
    </citation>
    <scope>NUCLEOTIDE SEQUENCE [LARGE SCALE GENOMIC DNA]</scope>
    <source>
        <strain evidence="2 3">F1926</strain>
    </source>
</reference>
<dbReference type="InterPro" id="IPR016032">
    <property type="entry name" value="Sig_transdc_resp-reg_C-effctor"/>
</dbReference>
<dbReference type="EMBL" id="CP015230">
    <property type="protein sequence ID" value="ANP41707.1"/>
    <property type="molecule type" value="Genomic_DNA"/>
</dbReference>
<evidence type="ECO:0000256" key="1">
    <source>
        <dbReference type="SAM" id="MobiDB-lite"/>
    </source>
</evidence>
<dbReference type="OrthoDB" id="9807521at2"/>
<dbReference type="Gene3D" id="1.10.10.10">
    <property type="entry name" value="Winged helix-like DNA-binding domain superfamily/Winged helix DNA-binding domain"/>
    <property type="match status" value="1"/>
</dbReference>
<dbReference type="InterPro" id="IPR036388">
    <property type="entry name" value="WH-like_DNA-bd_sf"/>
</dbReference>
<sequence>MARFPILGFGDRVGMRADNVPEHITYHVNLFGPFEVITSEGDVLHLPSKRGRALIAALATGRKRQRTRDWLQDLLWQGRGKVQASASLRQELRLLRKAFAQADVILSEHGTLTLNPDLVTTNAAEPLATTSGEFLEGLDLPAPFDSWLLEQRAALSAPCASQDGVERTSPEPPTGEPIIYFNRTSPDQLDMQTANEVFQCQIEKGLADLAPLEFRYTSDDSVAADHTLVKTQILEAGRETLLRVVMPGHSNGQSNWTAHWRGMQQDLLLYDDDELLQLAYRAQEAAVDALSLSETRKNKISASLLGFRALRNIFSMDRPDLDQADSDLQAAYERVPKGIFLAWRAFIQANLIVESTDLDPGHQAHLSANLARRALQSEPENAALKAAASHVFLLTGQDPIAAGELARDATALNPSNPLAWASWANAEIAMGQLETAAGYSRKALQIGRFSRSRHWWEMQAGVSAALVGNYEAARVHSRMAHSLVPSFRPPLRYLAALEQQRGDGEAVDTLKDRMRDLEPGFDMSDLSEPEYPSGNLRRAGLA</sequence>
<dbReference type="GeneID" id="28250786"/>
<dbReference type="AlphaFoldDB" id="A0A1B1A5B4"/>
<dbReference type="InterPro" id="IPR011990">
    <property type="entry name" value="TPR-like_helical_dom_sf"/>
</dbReference>
<evidence type="ECO:0000313" key="2">
    <source>
        <dbReference type="EMBL" id="ANP41707.1"/>
    </source>
</evidence>
<feature type="region of interest" description="Disordered" evidence="1">
    <location>
        <begin position="518"/>
        <end position="542"/>
    </location>
</feature>
<dbReference type="SUPFAM" id="SSF48452">
    <property type="entry name" value="TPR-like"/>
    <property type="match status" value="1"/>
</dbReference>
<proteinExistence type="predicted"/>